<organism evidence="1 2">
    <name type="scientific">Acinetobacter gerneri</name>
    <dbReference type="NCBI Taxonomy" id="202952"/>
    <lineage>
        <taxon>Bacteria</taxon>
        <taxon>Pseudomonadati</taxon>
        <taxon>Pseudomonadota</taxon>
        <taxon>Gammaproteobacteria</taxon>
        <taxon>Moraxellales</taxon>
        <taxon>Moraxellaceae</taxon>
        <taxon>Acinetobacter</taxon>
    </lineage>
</organism>
<reference evidence="1" key="1">
    <citation type="submission" date="2023-08" db="EMBL/GenBank/DDBJ databases">
        <title>Emergence of clinically-relevant ST2 carbapenem-resistant Acinetobacter baumannii strains in hospital sewages in Zhejiang, East of China.</title>
        <authorList>
            <person name="Kaichao C."/>
            <person name="Zhang R."/>
        </authorList>
    </citation>
    <scope>NUCLEOTIDE SEQUENCE</scope>
    <source>
        <strain evidence="1">M-SY-60</strain>
    </source>
</reference>
<comment type="caution">
    <text evidence="1">The sequence shown here is derived from an EMBL/GenBank/DDBJ whole genome shotgun (WGS) entry which is preliminary data.</text>
</comment>
<evidence type="ECO:0000313" key="1">
    <source>
        <dbReference type="EMBL" id="MDQ9072798.1"/>
    </source>
</evidence>
<dbReference type="GeneID" id="84208949"/>
<dbReference type="RefSeq" id="WP_004861046.1">
    <property type="nucleotide sequence ID" value="NZ_BBLI01000015.1"/>
</dbReference>
<dbReference type="Proteomes" id="UP001243195">
    <property type="component" value="Unassembled WGS sequence"/>
</dbReference>
<name>A0AAW8JK01_9GAMM</name>
<dbReference type="AlphaFoldDB" id="A0AAW8JK01"/>
<sequence>MFKMIDVFGENLVQNFQHNLASPCDQFDEVLNQCILNAPESKLHDAISYFFSNNDVLDIAAALDIEPSRVYNLQQGLDLQAQDNIENTAKVVMLCLALETEMLENVHIAESLTDYPM</sequence>
<proteinExistence type="predicted"/>
<evidence type="ECO:0008006" key="3">
    <source>
        <dbReference type="Google" id="ProtNLM"/>
    </source>
</evidence>
<gene>
    <name evidence="1" type="ORF">RFH51_15170</name>
</gene>
<protein>
    <recommendedName>
        <fullName evidence="3">XRE family transcriptional regulator</fullName>
    </recommendedName>
</protein>
<evidence type="ECO:0000313" key="2">
    <source>
        <dbReference type="Proteomes" id="UP001243195"/>
    </source>
</evidence>
<dbReference type="EMBL" id="JAVIDA010000026">
    <property type="protein sequence ID" value="MDQ9072798.1"/>
    <property type="molecule type" value="Genomic_DNA"/>
</dbReference>
<accession>A0AAW8JK01</accession>